<keyword evidence="3" id="KW-0269">Exonuclease</keyword>
<reference evidence="3" key="1">
    <citation type="submission" date="2023-03" db="EMBL/GenBank/DDBJ databases">
        <title>MT1 and MT2 Draft Genomes of Novel Species.</title>
        <authorList>
            <person name="Venkateswaran K."/>
        </authorList>
    </citation>
    <scope>NUCLEOTIDE SEQUENCE</scope>
    <source>
        <strain evidence="3">F6_3S_P_2</strain>
    </source>
</reference>
<dbReference type="RefSeq" id="WP_301244740.1">
    <property type="nucleotide sequence ID" value="NZ_JAROCC010000012.1"/>
</dbReference>
<dbReference type="InterPro" id="IPR050535">
    <property type="entry name" value="DNA_Repair-Maintenance_Comp"/>
</dbReference>
<dbReference type="InterPro" id="IPR041796">
    <property type="entry name" value="Mre11_N"/>
</dbReference>
<keyword evidence="4" id="KW-1185">Reference proteome</keyword>
<organism evidence="3 4">
    <name type="scientific">Sporosarcina highlanderae</name>
    <dbReference type="NCBI Taxonomy" id="3035916"/>
    <lineage>
        <taxon>Bacteria</taxon>
        <taxon>Bacillati</taxon>
        <taxon>Bacillota</taxon>
        <taxon>Bacilli</taxon>
        <taxon>Bacillales</taxon>
        <taxon>Caryophanaceae</taxon>
        <taxon>Sporosarcina</taxon>
    </lineage>
</organism>
<dbReference type="CDD" id="cd00840">
    <property type="entry name" value="MPP_Mre11_N"/>
    <property type="match status" value="1"/>
</dbReference>
<dbReference type="Pfam" id="PF00149">
    <property type="entry name" value="Metallophos"/>
    <property type="match status" value="1"/>
</dbReference>
<keyword evidence="1" id="KW-0378">Hydrolase</keyword>
<accession>A0ABT8JTV6</accession>
<comment type="caution">
    <text evidence="3">The sequence shown here is derived from an EMBL/GenBank/DDBJ whole genome shotgun (WGS) entry which is preliminary data.</text>
</comment>
<proteinExistence type="predicted"/>
<dbReference type="Gene3D" id="3.60.21.10">
    <property type="match status" value="1"/>
</dbReference>
<evidence type="ECO:0000259" key="2">
    <source>
        <dbReference type="Pfam" id="PF00149"/>
    </source>
</evidence>
<protein>
    <submittedName>
        <fullName evidence="3">DNA repair exonuclease</fullName>
    </submittedName>
</protein>
<dbReference type="InterPro" id="IPR014576">
    <property type="entry name" value="Pesterase_YhaO"/>
</dbReference>
<dbReference type="InterPro" id="IPR004843">
    <property type="entry name" value="Calcineurin-like_PHP"/>
</dbReference>
<feature type="domain" description="Calcineurin-like phosphoesterase" evidence="2">
    <location>
        <begin position="4"/>
        <end position="201"/>
    </location>
</feature>
<evidence type="ECO:0000313" key="4">
    <source>
        <dbReference type="Proteomes" id="UP001175097"/>
    </source>
</evidence>
<keyword evidence="3" id="KW-0540">Nuclease</keyword>
<dbReference type="Proteomes" id="UP001175097">
    <property type="component" value="Unassembled WGS sequence"/>
</dbReference>
<dbReference type="PIRSF" id="PIRSF033091">
    <property type="entry name" value="Pesterase_YhaO"/>
    <property type="match status" value="1"/>
</dbReference>
<name>A0ABT8JTV6_9BACL</name>
<sequence length="409" mass="46736">MSTIRFIHAADLHLDSPFKGMTGLPPKRLIELRNSTFTAFNRLIDHALQTRPDFILIVGDLYDGEDRSLRAQQKFQEGMEKLNEAEIPVFISYGNHDHLGGNWTRFELPPNVYEFKESIEEVSLTVRGQEVVLHGFSYPKRHVREKMANHFPVAADTHAFHIGLLHGSVAGNESHAVYAPFTITELQTKHYDYWALGHIHIRQQLSVDPPIVYPGNIQGRHRNEEGEKGFYEVQLSKLGAELSFIPTSAVHFGQLQLSCSGIRHANELIGLCEEALDEFASDKGQSIVDLTFIILDAETADFFAQSSDEVWLEAIREMVDGKEPFVWVQRMIIKNMVRPETYNKINTNLIETVVGQAKSWSTEEWNHVLEDLYQHVRAIRYLDALTEDDISELEEEVEQLLLKELQSAK</sequence>
<dbReference type="PANTHER" id="PTHR30337">
    <property type="entry name" value="COMPONENT OF ATP-DEPENDENT DSDNA EXONUCLEASE"/>
    <property type="match status" value="1"/>
</dbReference>
<dbReference type="SUPFAM" id="SSF56300">
    <property type="entry name" value="Metallo-dependent phosphatases"/>
    <property type="match status" value="1"/>
</dbReference>
<dbReference type="GO" id="GO:0004527">
    <property type="term" value="F:exonuclease activity"/>
    <property type="evidence" value="ECO:0007669"/>
    <property type="project" value="UniProtKB-KW"/>
</dbReference>
<evidence type="ECO:0000256" key="1">
    <source>
        <dbReference type="ARBA" id="ARBA00022801"/>
    </source>
</evidence>
<dbReference type="EMBL" id="JAROCC010000012">
    <property type="protein sequence ID" value="MDN4608583.1"/>
    <property type="molecule type" value="Genomic_DNA"/>
</dbReference>
<dbReference type="InterPro" id="IPR029052">
    <property type="entry name" value="Metallo-depent_PP-like"/>
</dbReference>
<gene>
    <name evidence="3" type="ORF">P5G49_14060</name>
</gene>
<evidence type="ECO:0000313" key="3">
    <source>
        <dbReference type="EMBL" id="MDN4608583.1"/>
    </source>
</evidence>
<dbReference type="PANTHER" id="PTHR30337:SF7">
    <property type="entry name" value="PHOSPHOESTERASE"/>
    <property type="match status" value="1"/>
</dbReference>